<reference evidence="1 2" key="1">
    <citation type="journal article" date="2015" name="Int. J. Syst. Evol. Microbiol.">
        <title>Sphingomonas hengshuiensis sp. nov., isolated from lake wetland.</title>
        <authorList>
            <person name="Wei S."/>
            <person name="Wang T."/>
            <person name="Liu H."/>
            <person name="Zhang C."/>
            <person name="Guo J."/>
            <person name="Wang Q."/>
            <person name="Liang K."/>
            <person name="Zhang Z."/>
        </authorList>
    </citation>
    <scope>NUCLEOTIDE SEQUENCE [LARGE SCALE GENOMIC DNA]</scope>
    <source>
        <strain evidence="1 2">WHSC-8</strain>
    </source>
</reference>
<gene>
    <name evidence="1" type="ORF">TS85_15735</name>
</gene>
<organism evidence="1 2">
    <name type="scientific">Sphingomonas hengshuiensis</name>
    <dbReference type="NCBI Taxonomy" id="1609977"/>
    <lineage>
        <taxon>Bacteria</taxon>
        <taxon>Pseudomonadati</taxon>
        <taxon>Pseudomonadota</taxon>
        <taxon>Alphaproteobacteria</taxon>
        <taxon>Sphingomonadales</taxon>
        <taxon>Sphingomonadaceae</taxon>
        <taxon>Sphingomonas</taxon>
    </lineage>
</organism>
<dbReference type="AlphaFoldDB" id="A0A7U4J9X6"/>
<accession>A0A7U4J9X6</accession>
<protein>
    <recommendedName>
        <fullName evidence="3">F5/8 type C domain-containing protein</fullName>
    </recommendedName>
</protein>
<dbReference type="OrthoDB" id="5464931at2"/>
<sequence>MTPERDSASRLFPVEAIPPAVYAADTTPAIIDLRDFRSATLLLHLGAGGITFSTANKIEFVLTHSDDGTTFTPVTDSDVLKDALAPATVTNGIVRALTAAHAAATIQKLGYIGGKPFAKLQADFSGTHGTGTAIAASVVRSGATIEGIV</sequence>
<name>A0A7U4J9X6_9SPHN</name>
<evidence type="ECO:0008006" key="3">
    <source>
        <dbReference type="Google" id="ProtNLM"/>
    </source>
</evidence>
<reference evidence="1 2" key="2">
    <citation type="submission" date="2015-02" db="EMBL/GenBank/DDBJ databases">
        <title>The complete genome of Sphingomonas hengshuiensis sp. WHSC-8 isolated from soil of Hengshui Lake.</title>
        <authorList>
            <person name="Wei S."/>
            <person name="Guo J."/>
            <person name="Su C."/>
            <person name="Wu R."/>
            <person name="Zhang Z."/>
            <person name="Liang K."/>
            <person name="Li H."/>
            <person name="Wang T."/>
            <person name="Liu H."/>
            <person name="Zhang C."/>
            <person name="Li Z."/>
            <person name="Wang Q."/>
            <person name="Meng J."/>
        </authorList>
    </citation>
    <scope>NUCLEOTIDE SEQUENCE [LARGE SCALE GENOMIC DNA]</scope>
    <source>
        <strain evidence="1 2">WHSC-8</strain>
    </source>
</reference>
<evidence type="ECO:0000313" key="1">
    <source>
        <dbReference type="EMBL" id="AJP72933.1"/>
    </source>
</evidence>
<proteinExistence type="predicted"/>
<dbReference type="KEGG" id="sphi:TS85_15735"/>
<dbReference type="Proteomes" id="UP000032300">
    <property type="component" value="Chromosome"/>
</dbReference>
<dbReference type="RefSeq" id="WP_052507958.1">
    <property type="nucleotide sequence ID" value="NZ_CP010836.1"/>
</dbReference>
<evidence type="ECO:0000313" key="2">
    <source>
        <dbReference type="Proteomes" id="UP000032300"/>
    </source>
</evidence>
<dbReference type="EMBL" id="CP010836">
    <property type="protein sequence ID" value="AJP72933.1"/>
    <property type="molecule type" value="Genomic_DNA"/>
</dbReference>
<keyword evidence="2" id="KW-1185">Reference proteome</keyword>